<sequence>MDALPIELLEMVASGLDDIDIFHLRLVNRRLQRHLLPYFSRRYFRTRYHMLSRHSLENLQQVTSHPAFGRSLRQLIITPHHLSVHHRLSSQILEETQINEEGYKKFWAEQNYLKSSGFYVASLAIALSQARNCKTIGIEDNWDHHPWGLGVLKEHIGVDPASTFESDESLEFLAQIIHVVFSAVIASRTALQGFHFNVGLSSIPPNPSMLRIPTSVVDNTAFPSMLRTLGLLLALPDTDATTWAIDLGRFIMNFDQLYNLELMFYARLEPQYLKGLHEIIHLEKLRVLTISSVEGGEEELAQILTSHKATLKKVYLDTINLSSLESWKWLLEKIRDQLSLEYLELSDCLVDDTYTVNLRGQPAVRDKPIIVVHEGEGEMDYLIKDLIMQSL</sequence>
<dbReference type="SUPFAM" id="SSF52047">
    <property type="entry name" value="RNI-like"/>
    <property type="match status" value="1"/>
</dbReference>
<dbReference type="AlphaFoldDB" id="A0A0U1M7P8"/>
<accession>A0A0U1M7P8</accession>
<dbReference type="InterPro" id="IPR001810">
    <property type="entry name" value="F-box_dom"/>
</dbReference>
<dbReference type="PROSITE" id="PS50181">
    <property type="entry name" value="FBOX"/>
    <property type="match status" value="1"/>
</dbReference>
<dbReference type="STRING" id="28573.A0A0U1M7P8"/>
<feature type="domain" description="F-box" evidence="1">
    <location>
        <begin position="1"/>
        <end position="47"/>
    </location>
</feature>
<dbReference type="OrthoDB" id="5279008at2759"/>
<keyword evidence="3" id="KW-1185">Reference proteome</keyword>
<dbReference type="Pfam" id="PF00646">
    <property type="entry name" value="F-box"/>
    <property type="match status" value="1"/>
</dbReference>
<evidence type="ECO:0000259" key="1">
    <source>
        <dbReference type="PROSITE" id="PS50181"/>
    </source>
</evidence>
<organism evidence="2 3">
    <name type="scientific">Talaromyces islandicus</name>
    <name type="common">Penicillium islandicum</name>
    <dbReference type="NCBI Taxonomy" id="28573"/>
    <lineage>
        <taxon>Eukaryota</taxon>
        <taxon>Fungi</taxon>
        <taxon>Dikarya</taxon>
        <taxon>Ascomycota</taxon>
        <taxon>Pezizomycotina</taxon>
        <taxon>Eurotiomycetes</taxon>
        <taxon>Eurotiomycetidae</taxon>
        <taxon>Eurotiales</taxon>
        <taxon>Trichocomaceae</taxon>
        <taxon>Talaromyces</taxon>
        <taxon>Talaromyces sect. Islandici</taxon>
    </lineage>
</organism>
<protein>
    <recommendedName>
        <fullName evidence="1">F-box domain-containing protein</fullName>
    </recommendedName>
</protein>
<evidence type="ECO:0000313" key="2">
    <source>
        <dbReference type="EMBL" id="CRG91091.1"/>
    </source>
</evidence>
<dbReference type="OMA" id="RYFRTRY"/>
<dbReference type="CDD" id="cd09917">
    <property type="entry name" value="F-box_SF"/>
    <property type="match status" value="1"/>
</dbReference>
<proteinExistence type="predicted"/>
<dbReference type="EMBL" id="CVMT01000009">
    <property type="protein sequence ID" value="CRG91091.1"/>
    <property type="molecule type" value="Genomic_DNA"/>
</dbReference>
<gene>
    <name evidence="2" type="ORF">PISL3812_08139</name>
</gene>
<dbReference type="Proteomes" id="UP000054383">
    <property type="component" value="Unassembled WGS sequence"/>
</dbReference>
<evidence type="ECO:0000313" key="3">
    <source>
        <dbReference type="Proteomes" id="UP000054383"/>
    </source>
</evidence>
<reference evidence="2 3" key="1">
    <citation type="submission" date="2015-04" db="EMBL/GenBank/DDBJ databases">
        <authorList>
            <person name="Syromyatnikov M.Y."/>
            <person name="Popov V.N."/>
        </authorList>
    </citation>
    <scope>NUCLEOTIDE SEQUENCE [LARGE SCALE GENOMIC DNA]</scope>
    <source>
        <strain evidence="2">WF-38-12</strain>
    </source>
</reference>
<name>A0A0U1M7P8_TALIS</name>